<evidence type="ECO:0000256" key="6">
    <source>
        <dbReference type="ARBA" id="ARBA00022741"/>
    </source>
</evidence>
<dbReference type="Proteomes" id="UP001180020">
    <property type="component" value="Unassembled WGS sequence"/>
</dbReference>
<dbReference type="InterPro" id="IPR014729">
    <property type="entry name" value="Rossmann-like_a/b/a_fold"/>
</dbReference>
<evidence type="ECO:0000256" key="9">
    <source>
        <dbReference type="ARBA" id="ARBA00022917"/>
    </source>
</evidence>
<reference evidence="13" key="1">
    <citation type="journal article" date="2023" name="Nat. Commun.">
        <title>Diploid and tetraploid genomes of Acorus and the evolution of monocots.</title>
        <authorList>
            <person name="Ma L."/>
            <person name="Liu K.W."/>
            <person name="Li Z."/>
            <person name="Hsiao Y.Y."/>
            <person name="Qi Y."/>
            <person name="Fu T."/>
            <person name="Tang G.D."/>
            <person name="Zhang D."/>
            <person name="Sun W.H."/>
            <person name="Liu D.K."/>
            <person name="Li Y."/>
            <person name="Chen G.Z."/>
            <person name="Liu X.D."/>
            <person name="Liao X.Y."/>
            <person name="Jiang Y.T."/>
            <person name="Yu X."/>
            <person name="Hao Y."/>
            <person name="Huang J."/>
            <person name="Zhao X.W."/>
            <person name="Ke S."/>
            <person name="Chen Y.Y."/>
            <person name="Wu W.L."/>
            <person name="Hsu J.L."/>
            <person name="Lin Y.F."/>
            <person name="Huang M.D."/>
            <person name="Li C.Y."/>
            <person name="Huang L."/>
            <person name="Wang Z.W."/>
            <person name="Zhao X."/>
            <person name="Zhong W.Y."/>
            <person name="Peng D.H."/>
            <person name="Ahmad S."/>
            <person name="Lan S."/>
            <person name="Zhang J.S."/>
            <person name="Tsai W.C."/>
            <person name="Van de Peer Y."/>
            <person name="Liu Z.J."/>
        </authorList>
    </citation>
    <scope>NUCLEOTIDE SEQUENCE</scope>
    <source>
        <strain evidence="13">CP</strain>
    </source>
</reference>
<evidence type="ECO:0000313" key="13">
    <source>
        <dbReference type="EMBL" id="KAK1295079.1"/>
    </source>
</evidence>
<dbReference type="InterPro" id="IPR032678">
    <property type="entry name" value="tRNA-synt_1_cat_dom"/>
</dbReference>
<dbReference type="InterPro" id="IPR024909">
    <property type="entry name" value="Cys-tRNA/MSH_ligase"/>
</dbReference>
<dbReference type="PANTHER" id="PTHR10890">
    <property type="entry name" value="CYSTEINYL-TRNA SYNTHETASE"/>
    <property type="match status" value="1"/>
</dbReference>
<dbReference type="EC" id="6.1.1.16" evidence="3"/>
<dbReference type="PANTHER" id="PTHR10890:SF26">
    <property type="entry name" value="CYSTEINE--TRNA LIGASE 1, CYTOPLASMIC-RELATED"/>
    <property type="match status" value="1"/>
</dbReference>
<dbReference type="GO" id="GO:0006423">
    <property type="term" value="P:cysteinyl-tRNA aminoacylation"/>
    <property type="evidence" value="ECO:0007669"/>
    <property type="project" value="InterPro"/>
</dbReference>
<dbReference type="HAMAP" id="MF_00041">
    <property type="entry name" value="Cys_tRNA_synth"/>
    <property type="match status" value="1"/>
</dbReference>
<proteinExistence type="inferred from homology"/>
<comment type="caution">
    <text evidence="13">The sequence shown here is derived from an EMBL/GenBank/DDBJ whole genome shotgun (WGS) entry which is preliminary data.</text>
</comment>
<dbReference type="SUPFAM" id="SSF47323">
    <property type="entry name" value="Anticodon-binding domain of a subclass of class I aminoacyl-tRNA synthetases"/>
    <property type="match status" value="1"/>
</dbReference>
<dbReference type="GO" id="GO:0004817">
    <property type="term" value="F:cysteine-tRNA ligase activity"/>
    <property type="evidence" value="ECO:0007669"/>
    <property type="project" value="UniProtKB-EC"/>
</dbReference>
<dbReference type="PRINTS" id="PR00983">
    <property type="entry name" value="TRNASYNTHCYS"/>
</dbReference>
<dbReference type="FunFam" id="3.40.50.620:FF:000009">
    <property type="entry name" value="Cysteine--tRNA ligase"/>
    <property type="match status" value="1"/>
</dbReference>
<keyword evidence="9" id="KW-0648">Protein biosynthesis</keyword>
<comment type="similarity">
    <text evidence="2">Belongs to the class-I aminoacyl-tRNA synthetase family.</text>
</comment>
<dbReference type="Gene3D" id="1.20.120.1910">
    <property type="entry name" value="Cysteine-tRNA ligase, C-terminal anti-codon recognition domain"/>
    <property type="match status" value="1"/>
</dbReference>
<keyword evidence="6" id="KW-0547">Nucleotide-binding</keyword>
<dbReference type="GO" id="GO:0005737">
    <property type="term" value="C:cytoplasm"/>
    <property type="evidence" value="ECO:0007669"/>
    <property type="project" value="TreeGrafter"/>
</dbReference>
<gene>
    <name evidence="13" type="ORF">QJS10_CPA16g01689</name>
</gene>
<dbReference type="InterPro" id="IPR015803">
    <property type="entry name" value="Cys-tRNA-ligase"/>
</dbReference>
<keyword evidence="7" id="KW-0862">Zinc</keyword>
<dbReference type="GO" id="GO:0005524">
    <property type="term" value="F:ATP binding"/>
    <property type="evidence" value="ECO:0007669"/>
    <property type="project" value="UniProtKB-KW"/>
</dbReference>
<dbReference type="CDD" id="cd00672">
    <property type="entry name" value="CysRS_core"/>
    <property type="match status" value="1"/>
</dbReference>
<dbReference type="EMBL" id="JAUJYO010000016">
    <property type="protein sequence ID" value="KAK1295079.1"/>
    <property type="molecule type" value="Genomic_DNA"/>
</dbReference>
<evidence type="ECO:0000256" key="3">
    <source>
        <dbReference type="ARBA" id="ARBA00012832"/>
    </source>
</evidence>
<evidence type="ECO:0000256" key="4">
    <source>
        <dbReference type="ARBA" id="ARBA00022598"/>
    </source>
</evidence>
<dbReference type="Pfam" id="PF01406">
    <property type="entry name" value="tRNA-synt_1e"/>
    <property type="match status" value="1"/>
</dbReference>
<dbReference type="SUPFAM" id="SSF52374">
    <property type="entry name" value="Nucleotidylyl transferase"/>
    <property type="match status" value="1"/>
</dbReference>
<evidence type="ECO:0000256" key="5">
    <source>
        <dbReference type="ARBA" id="ARBA00022723"/>
    </source>
</evidence>
<evidence type="ECO:0000256" key="2">
    <source>
        <dbReference type="ARBA" id="ARBA00005594"/>
    </source>
</evidence>
<keyword evidence="10" id="KW-0030">Aminoacyl-tRNA synthetase</keyword>
<name>A0AAV9D2L9_ACOCL</name>
<evidence type="ECO:0000256" key="1">
    <source>
        <dbReference type="ARBA" id="ARBA00001947"/>
    </source>
</evidence>
<evidence type="ECO:0000256" key="8">
    <source>
        <dbReference type="ARBA" id="ARBA00022840"/>
    </source>
</evidence>
<dbReference type="Gene3D" id="3.40.50.620">
    <property type="entry name" value="HUPs"/>
    <property type="match status" value="1"/>
</dbReference>
<feature type="domain" description="tRNA synthetases class I catalytic" evidence="12">
    <location>
        <begin position="20"/>
        <end position="316"/>
    </location>
</feature>
<keyword evidence="5" id="KW-0479">Metal-binding</keyword>
<dbReference type="AlphaFoldDB" id="A0AAV9D2L9"/>
<accession>A0AAV9D2L9</accession>
<evidence type="ECO:0000256" key="10">
    <source>
        <dbReference type="ARBA" id="ARBA00023146"/>
    </source>
</evidence>
<protein>
    <recommendedName>
        <fullName evidence="3">cysteine--tRNA ligase</fullName>
        <ecNumber evidence="3">6.1.1.16</ecNumber>
    </recommendedName>
    <alternativeName>
        <fullName evidence="11">Cysteinyl-tRNA synthetase</fullName>
    </alternativeName>
</protein>
<evidence type="ECO:0000313" key="14">
    <source>
        <dbReference type="Proteomes" id="UP001180020"/>
    </source>
</evidence>
<reference evidence="13" key="2">
    <citation type="submission" date="2023-06" db="EMBL/GenBank/DDBJ databases">
        <authorList>
            <person name="Ma L."/>
            <person name="Liu K.-W."/>
            <person name="Li Z."/>
            <person name="Hsiao Y.-Y."/>
            <person name="Qi Y."/>
            <person name="Fu T."/>
            <person name="Tang G."/>
            <person name="Zhang D."/>
            <person name="Sun W.-H."/>
            <person name="Liu D.-K."/>
            <person name="Li Y."/>
            <person name="Chen G.-Z."/>
            <person name="Liu X.-D."/>
            <person name="Liao X.-Y."/>
            <person name="Jiang Y.-T."/>
            <person name="Yu X."/>
            <person name="Hao Y."/>
            <person name="Huang J."/>
            <person name="Zhao X.-W."/>
            <person name="Ke S."/>
            <person name="Chen Y.-Y."/>
            <person name="Wu W.-L."/>
            <person name="Hsu J.-L."/>
            <person name="Lin Y.-F."/>
            <person name="Huang M.-D."/>
            <person name="Li C.-Y."/>
            <person name="Huang L."/>
            <person name="Wang Z.-W."/>
            <person name="Zhao X."/>
            <person name="Zhong W.-Y."/>
            <person name="Peng D.-H."/>
            <person name="Ahmad S."/>
            <person name="Lan S."/>
            <person name="Zhang J.-S."/>
            <person name="Tsai W.-C."/>
            <person name="Van De Peer Y."/>
            <person name="Liu Z.-J."/>
        </authorList>
    </citation>
    <scope>NUCLEOTIDE SEQUENCE</scope>
    <source>
        <strain evidence="13">CP</strain>
        <tissue evidence="13">Leaves</tissue>
    </source>
</reference>
<evidence type="ECO:0000256" key="11">
    <source>
        <dbReference type="ARBA" id="ARBA00031499"/>
    </source>
</evidence>
<dbReference type="InterPro" id="IPR009080">
    <property type="entry name" value="tRNAsynth_Ia_anticodon-bd"/>
</dbReference>
<keyword evidence="4" id="KW-0436">Ligase</keyword>
<keyword evidence="14" id="KW-1185">Reference proteome</keyword>
<evidence type="ECO:0000259" key="12">
    <source>
        <dbReference type="Pfam" id="PF01406"/>
    </source>
</evidence>
<comment type="cofactor">
    <cofactor evidence="1">
        <name>Zn(2+)</name>
        <dbReference type="ChEBI" id="CHEBI:29105"/>
    </cofactor>
</comment>
<evidence type="ECO:0000256" key="7">
    <source>
        <dbReference type="ARBA" id="ARBA00022833"/>
    </source>
</evidence>
<dbReference type="GO" id="GO:0046872">
    <property type="term" value="F:metal ion binding"/>
    <property type="evidence" value="ECO:0007669"/>
    <property type="project" value="UniProtKB-KW"/>
</dbReference>
<keyword evidence="8" id="KW-0067">ATP-binding</keyword>
<sequence length="515" mass="59052">MEKPQLQIYNTMTKQKEVFVPKVPGKARMYVCGVTAYDLSHIGHARAYVAFDVLYRYLNYLGYEVTYVRNFTDVDDKIIRRANELKENPISLSSRYCKEFLKDMTDLQCSPPMHEPRVSDHMNQIIDMISKIIDNGCAYDVNGDVFFSVDKSPNYGRLSGRQLSDNRAGERVDIDPRKRNPADFALGKSAKPGEPFWNSPWGDGRPGWHIECSAMSAHYLGHSFDIHGGGMDLIFPHHENEIAQSCAACEESNVSYWMHNGFVNANNEKMSKSLGNFFTIRQITSLYHPLALRIFLMRTHYRSPVNYSTKDLEVASQRLFYMYQTLHDCEVALSPFREASLEVKIPAGVQEFIKKYHSKFETSMSDDLHTNTVVDDFLELLKSINSNLSKFKKQQQKPMILALILLEKEVKDVMNIMGLLSSSTLSEVSQQLKNKALTRSGLTEEQVMQKIEERTIARKNKDYATSDRIREELEAVGLSLLDEPSGTTWIPKSNTDKAMLNTWCLIFLKYIFSFH</sequence>
<dbReference type="NCBIfam" id="TIGR00435">
    <property type="entry name" value="cysS"/>
    <property type="match status" value="1"/>
</dbReference>
<organism evidence="13 14">
    <name type="scientific">Acorus calamus</name>
    <name type="common">Sweet flag</name>
    <dbReference type="NCBI Taxonomy" id="4465"/>
    <lineage>
        <taxon>Eukaryota</taxon>
        <taxon>Viridiplantae</taxon>
        <taxon>Streptophyta</taxon>
        <taxon>Embryophyta</taxon>
        <taxon>Tracheophyta</taxon>
        <taxon>Spermatophyta</taxon>
        <taxon>Magnoliopsida</taxon>
        <taxon>Liliopsida</taxon>
        <taxon>Acoraceae</taxon>
        <taxon>Acorus</taxon>
    </lineage>
</organism>